<dbReference type="EMBL" id="CAUOFW020002558">
    <property type="protein sequence ID" value="CAK9154649.1"/>
    <property type="molecule type" value="Genomic_DNA"/>
</dbReference>
<feature type="non-terminal residue" evidence="2">
    <location>
        <position position="1"/>
    </location>
</feature>
<comment type="caution">
    <text evidence="2">The sequence shown here is derived from an EMBL/GenBank/DDBJ whole genome shotgun (WGS) entry which is preliminary data.</text>
</comment>
<accession>A0ABC8SBT5</accession>
<organism evidence="2 3">
    <name type="scientific">Ilex paraguariensis</name>
    <name type="common">yerba mate</name>
    <dbReference type="NCBI Taxonomy" id="185542"/>
    <lineage>
        <taxon>Eukaryota</taxon>
        <taxon>Viridiplantae</taxon>
        <taxon>Streptophyta</taxon>
        <taxon>Embryophyta</taxon>
        <taxon>Tracheophyta</taxon>
        <taxon>Spermatophyta</taxon>
        <taxon>Magnoliopsida</taxon>
        <taxon>eudicotyledons</taxon>
        <taxon>Gunneridae</taxon>
        <taxon>Pentapetalae</taxon>
        <taxon>asterids</taxon>
        <taxon>campanulids</taxon>
        <taxon>Aquifoliales</taxon>
        <taxon>Aquifoliaceae</taxon>
        <taxon>Ilex</taxon>
    </lineage>
</organism>
<feature type="region of interest" description="Disordered" evidence="1">
    <location>
        <begin position="1"/>
        <end position="47"/>
    </location>
</feature>
<dbReference type="AlphaFoldDB" id="A0ABC8SBT5"/>
<evidence type="ECO:0000313" key="3">
    <source>
        <dbReference type="Proteomes" id="UP001642360"/>
    </source>
</evidence>
<proteinExistence type="predicted"/>
<name>A0ABC8SBT5_9AQUA</name>
<sequence length="76" mass="8480">SLENGSEVIRTSPEDNRGRQMMTKRRLESREEDGLEAFGMPSEDNQKVAEGWPEHIGSSLEDGREVAGADWNFAEG</sequence>
<gene>
    <name evidence="2" type="ORF">ILEXP_LOCUS22997</name>
</gene>
<reference evidence="2 3" key="1">
    <citation type="submission" date="2024-02" db="EMBL/GenBank/DDBJ databases">
        <authorList>
            <person name="Vignale AGUSTIN F."/>
            <person name="Sosa J E."/>
            <person name="Modenutti C."/>
        </authorList>
    </citation>
    <scope>NUCLEOTIDE SEQUENCE [LARGE SCALE GENOMIC DNA]</scope>
</reference>
<keyword evidence="3" id="KW-1185">Reference proteome</keyword>
<evidence type="ECO:0000256" key="1">
    <source>
        <dbReference type="SAM" id="MobiDB-lite"/>
    </source>
</evidence>
<protein>
    <submittedName>
        <fullName evidence="2">Uncharacterized protein</fullName>
    </submittedName>
</protein>
<dbReference type="Proteomes" id="UP001642360">
    <property type="component" value="Unassembled WGS sequence"/>
</dbReference>
<evidence type="ECO:0000313" key="2">
    <source>
        <dbReference type="EMBL" id="CAK9154649.1"/>
    </source>
</evidence>